<sequence length="103" mass="11284">MDAIARAMDAVFTDPNMAESATYTPAGGGEARTVRVILRRPDVVSDFNRGQFVSDTTEFDIRVSDAPDLKAGDTIDLGDETLTVVGEPRRDPRRLKWTAEARA</sequence>
<dbReference type="InterPro" id="IPR053734">
    <property type="entry name" value="Phage_Head-Tail_Connect_sf"/>
</dbReference>
<proteinExistence type="predicted"/>
<dbReference type="RefSeq" id="WP_092687208.1">
    <property type="nucleotide sequence ID" value="NZ_FOGU01000001.1"/>
</dbReference>
<dbReference type="AlphaFoldDB" id="A0A1H9PPV9"/>
<organism evidence="1 2">
    <name type="scientific">Tranquillimonas rosea</name>
    <dbReference type="NCBI Taxonomy" id="641238"/>
    <lineage>
        <taxon>Bacteria</taxon>
        <taxon>Pseudomonadati</taxon>
        <taxon>Pseudomonadota</taxon>
        <taxon>Alphaproteobacteria</taxon>
        <taxon>Rhodobacterales</taxon>
        <taxon>Roseobacteraceae</taxon>
        <taxon>Tranquillimonas</taxon>
    </lineage>
</organism>
<name>A0A1H9PPV9_9RHOB</name>
<dbReference type="GO" id="GO:0019068">
    <property type="term" value="P:virion assembly"/>
    <property type="evidence" value="ECO:0007669"/>
    <property type="project" value="InterPro"/>
</dbReference>
<accession>A0A1H9PPV9</accession>
<evidence type="ECO:0000313" key="1">
    <source>
        <dbReference type="EMBL" id="SER49835.1"/>
    </source>
</evidence>
<dbReference type="OrthoDB" id="8410231at2"/>
<gene>
    <name evidence="1" type="ORF">SAMN04490244_101269</name>
</gene>
<dbReference type="Proteomes" id="UP000198885">
    <property type="component" value="Unassembled WGS sequence"/>
</dbReference>
<keyword evidence="2" id="KW-1185">Reference proteome</keyword>
<dbReference type="Gene3D" id="2.40.10.180">
    <property type="entry name" value="Phage tail proteins"/>
    <property type="match status" value="1"/>
</dbReference>
<dbReference type="STRING" id="641238.SAMN04490244_101269"/>
<dbReference type="Pfam" id="PF05354">
    <property type="entry name" value="Phage_attach"/>
    <property type="match status" value="1"/>
</dbReference>
<dbReference type="InterPro" id="IPR008018">
    <property type="entry name" value="Phage_tail_attach_FII"/>
</dbReference>
<dbReference type="EMBL" id="FOGU01000001">
    <property type="protein sequence ID" value="SER49835.1"/>
    <property type="molecule type" value="Genomic_DNA"/>
</dbReference>
<evidence type="ECO:0000313" key="2">
    <source>
        <dbReference type="Proteomes" id="UP000198885"/>
    </source>
</evidence>
<protein>
    <submittedName>
        <fullName evidence="1">Uncharacterized protein</fullName>
    </submittedName>
</protein>
<reference evidence="1 2" key="1">
    <citation type="submission" date="2016-10" db="EMBL/GenBank/DDBJ databases">
        <authorList>
            <person name="de Groot N.N."/>
        </authorList>
    </citation>
    <scope>NUCLEOTIDE SEQUENCE [LARGE SCALE GENOMIC DNA]</scope>
    <source>
        <strain evidence="1 2">DSM 23042</strain>
    </source>
</reference>